<accession>A0AAD3D7B7</accession>
<evidence type="ECO:0000313" key="2">
    <source>
        <dbReference type="Proteomes" id="UP001054902"/>
    </source>
</evidence>
<organism evidence="1 2">
    <name type="scientific">Chaetoceros tenuissimus</name>
    <dbReference type="NCBI Taxonomy" id="426638"/>
    <lineage>
        <taxon>Eukaryota</taxon>
        <taxon>Sar</taxon>
        <taxon>Stramenopiles</taxon>
        <taxon>Ochrophyta</taxon>
        <taxon>Bacillariophyta</taxon>
        <taxon>Coscinodiscophyceae</taxon>
        <taxon>Chaetocerotophycidae</taxon>
        <taxon>Chaetocerotales</taxon>
        <taxon>Chaetocerotaceae</taxon>
        <taxon>Chaetoceros</taxon>
    </lineage>
</organism>
<dbReference type="EMBL" id="BLLK01000062">
    <property type="protein sequence ID" value="GFH58792.1"/>
    <property type="molecule type" value="Genomic_DNA"/>
</dbReference>
<proteinExistence type="predicted"/>
<gene>
    <name evidence="1" type="ORF">CTEN210_15268</name>
</gene>
<reference evidence="1 2" key="1">
    <citation type="journal article" date="2021" name="Sci. Rep.">
        <title>The genome of the diatom Chaetoceros tenuissimus carries an ancient integrated fragment of an extant virus.</title>
        <authorList>
            <person name="Hongo Y."/>
            <person name="Kimura K."/>
            <person name="Takaki Y."/>
            <person name="Yoshida Y."/>
            <person name="Baba S."/>
            <person name="Kobayashi G."/>
            <person name="Nagasaki K."/>
            <person name="Hano T."/>
            <person name="Tomaru Y."/>
        </authorList>
    </citation>
    <scope>NUCLEOTIDE SEQUENCE [LARGE SCALE GENOMIC DNA]</scope>
    <source>
        <strain evidence="1 2">NIES-3715</strain>
    </source>
</reference>
<protein>
    <submittedName>
        <fullName evidence="1">Uncharacterized protein</fullName>
    </submittedName>
</protein>
<keyword evidence="2" id="KW-1185">Reference proteome</keyword>
<evidence type="ECO:0000313" key="1">
    <source>
        <dbReference type="EMBL" id="GFH58792.1"/>
    </source>
</evidence>
<dbReference type="AlphaFoldDB" id="A0AAD3D7B7"/>
<sequence length="534" mass="60622">MTLHKNEVLLLMSVFVIKSTLAFVSTLDLFTKIQQYKASKDDGNDGQIPEPNFLDQSRDDFDRRPLRIIRDVGAENQKEETEVQQGFEFEQWGVEYIKDPSSRPLCPSSLDEVAEKAFNSITSTLYCKQKFDPNIVTNALAVSVNERRPVGFAFWPKGRDVGRLGIEVDGLRHLLIEPSLKKHSQIRNENDLKMYKLSNKLNKNMAFQKRVAQHVIELEAIALRRFSLILASKLSRGIWDDFEVDIGGKEPKSRPVALFFNTIRQALQATNELQKLKRVAALRGHHGVYDDIRILCLGQDSIPKDMHMLKNRNKDVNGKDRRKWGASKELSDGKIDPKKGLVLIVQPTDYNNDITPPSPSVSTVQHLQELLATASVAYIPAVTISPRLTEQFDGNGIEQSGYQVSSTYGGIEPPKGPTPWILRDFIPPVFSYVGDAISLTRKPPKPSNDDMFNDFGRNEFEMSYLSRVTMMQSVLEEGHPWHLYVVENISSYRLLDGKNKITGREENFHYVASTRPNNGRPPKRAILDILSNWN</sequence>
<dbReference type="Proteomes" id="UP001054902">
    <property type="component" value="Unassembled WGS sequence"/>
</dbReference>
<comment type="caution">
    <text evidence="1">The sequence shown here is derived from an EMBL/GenBank/DDBJ whole genome shotgun (WGS) entry which is preliminary data.</text>
</comment>
<name>A0AAD3D7B7_9STRA</name>